<comment type="similarity">
    <text evidence="4 10">Belongs to the LeuD family. LeuD type 1 subfamily.</text>
</comment>
<keyword evidence="13" id="KW-1185">Reference proteome</keyword>
<name>A0A4R8LTW0_9BACL</name>
<evidence type="ECO:0000313" key="13">
    <source>
        <dbReference type="Proteomes" id="UP000294581"/>
    </source>
</evidence>
<dbReference type="SUPFAM" id="SSF52016">
    <property type="entry name" value="LeuD/IlvD-like"/>
    <property type="match status" value="1"/>
</dbReference>
<comment type="subunit">
    <text evidence="5 10">Heterodimer of LeuC and LeuD.</text>
</comment>
<evidence type="ECO:0000256" key="7">
    <source>
        <dbReference type="ARBA" id="ARBA00022605"/>
    </source>
</evidence>
<evidence type="ECO:0000256" key="5">
    <source>
        <dbReference type="ARBA" id="ARBA00011271"/>
    </source>
</evidence>
<dbReference type="FunFam" id="3.20.19.10:FF:000003">
    <property type="entry name" value="3-isopropylmalate dehydratase small subunit"/>
    <property type="match status" value="1"/>
</dbReference>
<dbReference type="CDD" id="cd01577">
    <property type="entry name" value="IPMI_Swivel"/>
    <property type="match status" value="1"/>
</dbReference>
<gene>
    <name evidence="10" type="primary">leuD</name>
    <name evidence="12" type="ORF">C7445_101170</name>
</gene>
<evidence type="ECO:0000256" key="9">
    <source>
        <dbReference type="ARBA" id="ARBA00023304"/>
    </source>
</evidence>
<evidence type="ECO:0000256" key="4">
    <source>
        <dbReference type="ARBA" id="ARBA00009845"/>
    </source>
</evidence>
<dbReference type="NCBIfam" id="TIGR00171">
    <property type="entry name" value="leuD"/>
    <property type="match status" value="1"/>
</dbReference>
<comment type="caution">
    <text evidence="12">The sequence shown here is derived from an EMBL/GenBank/DDBJ whole genome shotgun (WGS) entry which is preliminary data.</text>
</comment>
<dbReference type="InterPro" id="IPR033940">
    <property type="entry name" value="IPMI_Swivel"/>
</dbReference>
<comment type="catalytic activity">
    <reaction evidence="1 10">
        <text>(2R,3S)-3-isopropylmalate = (2S)-2-isopropylmalate</text>
        <dbReference type="Rhea" id="RHEA:32287"/>
        <dbReference type="ChEBI" id="CHEBI:1178"/>
        <dbReference type="ChEBI" id="CHEBI:35121"/>
        <dbReference type="EC" id="4.2.1.33"/>
    </reaction>
</comment>
<feature type="domain" description="Aconitase A/isopropylmalate dehydratase small subunit swivel" evidence="11">
    <location>
        <begin position="1"/>
        <end position="122"/>
    </location>
</feature>
<evidence type="ECO:0000256" key="8">
    <source>
        <dbReference type="ARBA" id="ARBA00023239"/>
    </source>
</evidence>
<evidence type="ECO:0000256" key="1">
    <source>
        <dbReference type="ARBA" id="ARBA00000491"/>
    </source>
</evidence>
<proteinExistence type="inferred from homology"/>
<organism evidence="12 13">
    <name type="scientific">Alicyclobacillus sacchari</name>
    <dbReference type="NCBI Taxonomy" id="392010"/>
    <lineage>
        <taxon>Bacteria</taxon>
        <taxon>Bacillati</taxon>
        <taxon>Bacillota</taxon>
        <taxon>Bacilli</taxon>
        <taxon>Bacillales</taxon>
        <taxon>Alicyclobacillaceae</taxon>
        <taxon>Alicyclobacillus</taxon>
    </lineage>
</organism>
<dbReference type="InterPro" id="IPR015928">
    <property type="entry name" value="Aconitase/3IPM_dehydase_swvl"/>
</dbReference>
<evidence type="ECO:0000256" key="6">
    <source>
        <dbReference type="ARBA" id="ARBA00022430"/>
    </source>
</evidence>
<reference evidence="12 13" key="1">
    <citation type="submission" date="2019-03" db="EMBL/GenBank/DDBJ databases">
        <title>Genomic Encyclopedia of Type Strains, Phase IV (KMG-IV): sequencing the most valuable type-strain genomes for metagenomic binning, comparative biology and taxonomic classification.</title>
        <authorList>
            <person name="Goeker M."/>
        </authorList>
    </citation>
    <scope>NUCLEOTIDE SEQUENCE [LARGE SCALE GENOMIC DNA]</scope>
    <source>
        <strain evidence="12 13">DSM 17974</strain>
    </source>
</reference>
<dbReference type="GO" id="GO:0003861">
    <property type="term" value="F:3-isopropylmalate dehydratase activity"/>
    <property type="evidence" value="ECO:0007669"/>
    <property type="project" value="UniProtKB-UniRule"/>
</dbReference>
<sequence>MEPLVKHEGKVVCMNRLNVDTDQIIPKQFLKRIERDGFGEFLFYDWRYEADGTPNAEFELNTARAQGATILLADENFGCGSSREHAVWALADYGFRVVIAPSFADIFFNNCFKNGVLPIVIPSDLRKELAETHAKGQWERATVDLEAQVIETDCGQRFQFEVDPHKRYMLLNGLDDIGLTLQYEDDIRAYEASRKAYQFVY</sequence>
<keyword evidence="8 10" id="KW-0456">Lyase</keyword>
<dbReference type="AlphaFoldDB" id="A0A4R8LTW0"/>
<evidence type="ECO:0000313" key="12">
    <source>
        <dbReference type="EMBL" id="TDY51170.1"/>
    </source>
</evidence>
<evidence type="ECO:0000256" key="3">
    <source>
        <dbReference type="ARBA" id="ARBA00004729"/>
    </source>
</evidence>
<dbReference type="EMBL" id="SORF01000001">
    <property type="protein sequence ID" value="TDY51170.1"/>
    <property type="molecule type" value="Genomic_DNA"/>
</dbReference>
<keyword evidence="6 10" id="KW-0432">Leucine biosynthesis</keyword>
<accession>A0A4R8LTW0</accession>
<dbReference type="GO" id="GO:0009098">
    <property type="term" value="P:L-leucine biosynthetic process"/>
    <property type="evidence" value="ECO:0007669"/>
    <property type="project" value="UniProtKB-UniRule"/>
</dbReference>
<keyword evidence="7 10" id="KW-0028">Amino-acid biosynthesis</keyword>
<dbReference type="Pfam" id="PF00694">
    <property type="entry name" value="Aconitase_C"/>
    <property type="match status" value="1"/>
</dbReference>
<dbReference type="InterPro" id="IPR000573">
    <property type="entry name" value="AconitaseA/IPMdHydase_ssu_swvl"/>
</dbReference>
<evidence type="ECO:0000256" key="10">
    <source>
        <dbReference type="HAMAP-Rule" id="MF_01031"/>
    </source>
</evidence>
<protein>
    <recommendedName>
        <fullName evidence="10">3-isopropylmalate dehydratase small subunit</fullName>
        <ecNumber evidence="10">4.2.1.33</ecNumber>
    </recommendedName>
    <alternativeName>
        <fullName evidence="10">Alpha-IPM isomerase</fullName>
        <shortName evidence="10">IPMI</shortName>
    </alternativeName>
    <alternativeName>
        <fullName evidence="10">Isopropylmalate isomerase</fullName>
    </alternativeName>
</protein>
<dbReference type="GO" id="GO:0009316">
    <property type="term" value="C:3-isopropylmalate dehydratase complex"/>
    <property type="evidence" value="ECO:0007669"/>
    <property type="project" value="InterPro"/>
</dbReference>
<dbReference type="PANTHER" id="PTHR43345">
    <property type="entry name" value="3-ISOPROPYLMALATE DEHYDRATASE SMALL SUBUNIT 2-RELATED-RELATED"/>
    <property type="match status" value="1"/>
</dbReference>
<dbReference type="PANTHER" id="PTHR43345:SF5">
    <property type="entry name" value="3-ISOPROPYLMALATE DEHYDRATASE SMALL SUBUNIT"/>
    <property type="match status" value="1"/>
</dbReference>
<evidence type="ECO:0000259" key="11">
    <source>
        <dbReference type="Pfam" id="PF00694"/>
    </source>
</evidence>
<dbReference type="RefSeq" id="WP_134158146.1">
    <property type="nucleotide sequence ID" value="NZ_BSUS01000001.1"/>
</dbReference>
<dbReference type="UniPathway" id="UPA00048">
    <property type="reaction ID" value="UER00071"/>
</dbReference>
<dbReference type="Proteomes" id="UP000294581">
    <property type="component" value="Unassembled WGS sequence"/>
</dbReference>
<dbReference type="InterPro" id="IPR004431">
    <property type="entry name" value="3-IsopropMal_deHydase_ssu"/>
</dbReference>
<dbReference type="HAMAP" id="MF_01031">
    <property type="entry name" value="LeuD_type1"/>
    <property type="match status" value="1"/>
</dbReference>
<keyword evidence="9 10" id="KW-0100">Branched-chain amino acid biosynthesis</keyword>
<comment type="function">
    <text evidence="2 10">Catalyzes the isomerization between 2-isopropylmalate and 3-isopropylmalate, via the formation of 2-isopropylmaleate.</text>
</comment>
<dbReference type="NCBIfam" id="NF002458">
    <property type="entry name" value="PRK01641.1"/>
    <property type="match status" value="1"/>
</dbReference>
<dbReference type="Gene3D" id="3.20.19.10">
    <property type="entry name" value="Aconitase, domain 4"/>
    <property type="match status" value="1"/>
</dbReference>
<dbReference type="EC" id="4.2.1.33" evidence="10"/>
<dbReference type="OrthoDB" id="9777465at2"/>
<comment type="pathway">
    <text evidence="3 10">Amino-acid biosynthesis; L-leucine biosynthesis; L-leucine from 3-methyl-2-oxobutanoate: step 2/4.</text>
</comment>
<evidence type="ECO:0000256" key="2">
    <source>
        <dbReference type="ARBA" id="ARBA00002695"/>
    </source>
</evidence>
<dbReference type="InterPro" id="IPR050075">
    <property type="entry name" value="LeuD"/>
</dbReference>